<feature type="compositionally biased region" description="Low complexity" evidence="1">
    <location>
        <begin position="154"/>
        <end position="163"/>
    </location>
</feature>
<feature type="region of interest" description="Disordered" evidence="1">
    <location>
        <begin position="218"/>
        <end position="290"/>
    </location>
</feature>
<feature type="compositionally biased region" description="Low complexity" evidence="1">
    <location>
        <begin position="273"/>
        <end position="287"/>
    </location>
</feature>
<keyword evidence="4" id="KW-1185">Reference proteome</keyword>
<evidence type="ECO:0000313" key="3">
    <source>
        <dbReference type="EMBL" id="CCD24148.1"/>
    </source>
</evidence>
<reference evidence="3 4" key="1">
    <citation type="journal article" date="2011" name="Proc. Natl. Acad. Sci. U.S.A.">
        <title>Evolutionary erosion of yeast sex chromosomes by mating-type switching accidents.</title>
        <authorList>
            <person name="Gordon J.L."/>
            <person name="Armisen D."/>
            <person name="Proux-Wera E."/>
            <person name="Oheigeartaigh S.S."/>
            <person name="Byrne K.P."/>
            <person name="Wolfe K.H."/>
        </authorList>
    </citation>
    <scope>NUCLEOTIDE SEQUENCE [LARGE SCALE GENOMIC DNA]</scope>
    <source>
        <strain evidence="4">ATCC 10597 / BCRC 20456 / CBS 421 / NBRC 0211 / NRRL Y-12639</strain>
    </source>
</reference>
<feature type="domain" description="F-box" evidence="2">
    <location>
        <begin position="13"/>
        <end position="59"/>
    </location>
</feature>
<feature type="region of interest" description="Disordered" evidence="1">
    <location>
        <begin position="137"/>
        <end position="163"/>
    </location>
</feature>
<dbReference type="KEGG" id="ndi:NDAI_0C04890"/>
<evidence type="ECO:0000259" key="2">
    <source>
        <dbReference type="PROSITE" id="PS50181"/>
    </source>
</evidence>
<feature type="compositionally biased region" description="Low complexity" evidence="1">
    <location>
        <begin position="457"/>
        <end position="474"/>
    </location>
</feature>
<feature type="compositionally biased region" description="Acidic residues" evidence="1">
    <location>
        <begin position="246"/>
        <end position="260"/>
    </location>
</feature>
<dbReference type="HOGENOM" id="CLU_507233_0_0_1"/>
<dbReference type="OMA" id="INHEEIS"/>
<evidence type="ECO:0000313" key="4">
    <source>
        <dbReference type="Proteomes" id="UP000000689"/>
    </source>
</evidence>
<dbReference type="InterPro" id="IPR001810">
    <property type="entry name" value="F-box_dom"/>
</dbReference>
<accession>G0W8N7</accession>
<dbReference type="PROSITE" id="PS50181">
    <property type="entry name" value="FBOX"/>
    <property type="match status" value="1"/>
</dbReference>
<dbReference type="OrthoDB" id="3219396at2759"/>
<evidence type="ECO:0000256" key="1">
    <source>
        <dbReference type="SAM" id="MobiDB-lite"/>
    </source>
</evidence>
<feature type="compositionally biased region" description="Polar residues" evidence="1">
    <location>
        <begin position="475"/>
        <end position="490"/>
    </location>
</feature>
<name>G0W8N7_NAUDC</name>
<sequence>MNIGNTKMDTTKQRSLTELPLNVIFKILLQLQMSDLQNLAKTCNLLRILANESVVYKNYYHNTNSSKNTNTNTSNNLAKLWTKKLIFDTFHILDDYKSNGSLSSLINCENENEISIIKTMHYIQKHFQLGENNEDTSHTKLLEDNNDNGIQEESNSNNNNNNSFAKDTLKYFKILNGIRNFINHEEISTKEQTKPDVNQKHPQNKSDYLHSVLLYDETEENSPTPIINTSSHSNHSRSSTTSTLFSDDEEWNITNEECDDTSTMKQNNKDNNGKNNNNSNVVNTPNDTLEKDSNEVVLKLQIDKTIEAEPIVTNKKYIEQNSKETNNNKTKEDPINHLRNSKKVKDKAALFENFLNMEQEMKQLKDTTEKQTNITPKSYGSLTHNTHLYRHNHVNHNNHRTVSIREISRTYLNEVQKEDEKKLLINKNKPRIRNTSFQRNFTKYKSLLEKENGNLASSSSSSHIPASSLSRSSSMTFKDNTKNIQPMSNIKESEEDNTDRTSQQSHDRNANGIFRSKLDATTDHNIISSGKKTYRKV</sequence>
<dbReference type="SMART" id="SM00256">
    <property type="entry name" value="FBOX"/>
    <property type="match status" value="1"/>
</dbReference>
<dbReference type="SUPFAM" id="SSF81383">
    <property type="entry name" value="F-box domain"/>
    <property type="match status" value="1"/>
</dbReference>
<dbReference type="RefSeq" id="XP_003669391.1">
    <property type="nucleotide sequence ID" value="XM_003669343.1"/>
</dbReference>
<organism evidence="3 4">
    <name type="scientific">Naumovozyma dairenensis (strain ATCC 10597 / BCRC 20456 / CBS 421 / NBRC 0211 / NRRL Y-12639)</name>
    <name type="common">Saccharomyces dairenensis</name>
    <dbReference type="NCBI Taxonomy" id="1071378"/>
    <lineage>
        <taxon>Eukaryota</taxon>
        <taxon>Fungi</taxon>
        <taxon>Dikarya</taxon>
        <taxon>Ascomycota</taxon>
        <taxon>Saccharomycotina</taxon>
        <taxon>Saccharomycetes</taxon>
        <taxon>Saccharomycetales</taxon>
        <taxon>Saccharomycetaceae</taxon>
        <taxon>Naumovozyma</taxon>
    </lineage>
</organism>
<dbReference type="InterPro" id="IPR036047">
    <property type="entry name" value="F-box-like_dom_sf"/>
</dbReference>
<dbReference type="AlphaFoldDB" id="G0W8N7"/>
<feature type="compositionally biased region" description="Low complexity" evidence="1">
    <location>
        <begin position="228"/>
        <end position="243"/>
    </location>
</feature>
<dbReference type="eggNOG" id="ENOG502S5PF">
    <property type="taxonomic scope" value="Eukaryota"/>
</dbReference>
<dbReference type="EMBL" id="HE580269">
    <property type="protein sequence ID" value="CCD24148.1"/>
    <property type="molecule type" value="Genomic_DNA"/>
</dbReference>
<dbReference type="Pfam" id="PF00646">
    <property type="entry name" value="F-box"/>
    <property type="match status" value="1"/>
</dbReference>
<gene>
    <name evidence="3" type="primary">NDAI0C04890</name>
    <name evidence="3" type="ordered locus">NDAI_0C04890</name>
</gene>
<dbReference type="Gene3D" id="1.20.1280.50">
    <property type="match status" value="1"/>
</dbReference>
<feature type="region of interest" description="Disordered" evidence="1">
    <location>
        <begin position="454"/>
        <end position="517"/>
    </location>
</feature>
<proteinExistence type="predicted"/>
<dbReference type="GeneID" id="11496620"/>
<protein>
    <recommendedName>
        <fullName evidence="2">F-box domain-containing protein</fullName>
    </recommendedName>
</protein>
<dbReference type="Proteomes" id="UP000000689">
    <property type="component" value="Chromosome 3"/>
</dbReference>